<protein>
    <submittedName>
        <fullName evidence="1">SFRICE_004201</fullName>
    </submittedName>
</protein>
<proteinExistence type="predicted"/>
<accession>A0A2H1V0I8</accession>
<evidence type="ECO:0000313" key="1">
    <source>
        <dbReference type="EMBL" id="SOQ34276.1"/>
    </source>
</evidence>
<dbReference type="EMBL" id="ODYU01000091">
    <property type="protein sequence ID" value="SOQ34276.1"/>
    <property type="molecule type" value="Genomic_DNA"/>
</dbReference>
<sequence length="72" mass="8361">MSPNLSPFDKPNQVTNEKIRKQTKFIEVAQWISKLKLQCKVRRTDSHWDREFLKMANFSGLSADGVDPIINI</sequence>
<name>A0A2H1V0I8_SPOFR</name>
<dbReference type="AlphaFoldDB" id="A0A2H1V0I8"/>
<reference evidence="1" key="1">
    <citation type="submission" date="2016-07" db="EMBL/GenBank/DDBJ databases">
        <authorList>
            <person name="Bretaudeau A."/>
        </authorList>
    </citation>
    <scope>NUCLEOTIDE SEQUENCE</scope>
    <source>
        <strain evidence="1">Rice</strain>
        <tissue evidence="1">Whole body</tissue>
    </source>
</reference>
<gene>
    <name evidence="1" type="ORF">SFRICE_004201</name>
</gene>
<organism evidence="1">
    <name type="scientific">Spodoptera frugiperda</name>
    <name type="common">Fall armyworm</name>
    <dbReference type="NCBI Taxonomy" id="7108"/>
    <lineage>
        <taxon>Eukaryota</taxon>
        <taxon>Metazoa</taxon>
        <taxon>Ecdysozoa</taxon>
        <taxon>Arthropoda</taxon>
        <taxon>Hexapoda</taxon>
        <taxon>Insecta</taxon>
        <taxon>Pterygota</taxon>
        <taxon>Neoptera</taxon>
        <taxon>Endopterygota</taxon>
        <taxon>Lepidoptera</taxon>
        <taxon>Glossata</taxon>
        <taxon>Ditrysia</taxon>
        <taxon>Noctuoidea</taxon>
        <taxon>Noctuidae</taxon>
        <taxon>Amphipyrinae</taxon>
        <taxon>Spodoptera</taxon>
    </lineage>
</organism>